<dbReference type="Proteomes" id="UP000276991">
    <property type="component" value="Unassembled WGS sequence"/>
</dbReference>
<evidence type="ECO:0000256" key="1">
    <source>
        <dbReference type="SAM" id="MobiDB-lite"/>
    </source>
</evidence>
<protein>
    <submittedName>
        <fullName evidence="2">Uncharacterized protein</fullName>
    </submittedName>
</protein>
<feature type="compositionally biased region" description="Low complexity" evidence="1">
    <location>
        <begin position="157"/>
        <end position="167"/>
    </location>
</feature>
<keyword evidence="3" id="KW-1185">Reference proteome</keyword>
<dbReference type="EMBL" id="UPTC01002452">
    <property type="protein sequence ID" value="VBB33491.1"/>
    <property type="molecule type" value="Genomic_DNA"/>
</dbReference>
<reference evidence="2 3" key="1">
    <citation type="submission" date="2018-08" db="EMBL/GenBank/DDBJ databases">
        <authorList>
            <person name="Laetsch R D."/>
            <person name="Stevens L."/>
            <person name="Kumar S."/>
            <person name="Blaxter L. M."/>
        </authorList>
    </citation>
    <scope>NUCLEOTIDE SEQUENCE [LARGE SCALE GENOMIC DNA]</scope>
</reference>
<feature type="compositionally biased region" description="Polar residues" evidence="1">
    <location>
        <begin position="209"/>
        <end position="218"/>
    </location>
</feature>
<name>A0A498SNW0_ACAVI</name>
<gene>
    <name evidence="2" type="ORF">NAV_LOCUS8282</name>
</gene>
<feature type="region of interest" description="Disordered" evidence="1">
    <location>
        <begin position="138"/>
        <end position="232"/>
    </location>
</feature>
<organism evidence="2 3">
    <name type="scientific">Acanthocheilonema viteae</name>
    <name type="common">Filarial nematode worm</name>
    <name type="synonym">Dipetalonema viteae</name>
    <dbReference type="NCBI Taxonomy" id="6277"/>
    <lineage>
        <taxon>Eukaryota</taxon>
        <taxon>Metazoa</taxon>
        <taxon>Ecdysozoa</taxon>
        <taxon>Nematoda</taxon>
        <taxon>Chromadorea</taxon>
        <taxon>Rhabditida</taxon>
        <taxon>Spirurina</taxon>
        <taxon>Spiruromorpha</taxon>
        <taxon>Filarioidea</taxon>
        <taxon>Onchocercidae</taxon>
        <taxon>Acanthocheilonema</taxon>
    </lineage>
</organism>
<proteinExistence type="predicted"/>
<dbReference type="AlphaFoldDB" id="A0A498SNW0"/>
<evidence type="ECO:0000313" key="3">
    <source>
        <dbReference type="Proteomes" id="UP000276991"/>
    </source>
</evidence>
<feature type="non-terminal residue" evidence="2">
    <location>
        <position position="1"/>
    </location>
</feature>
<feature type="compositionally biased region" description="Pro residues" evidence="1">
    <location>
        <begin position="142"/>
        <end position="155"/>
    </location>
</feature>
<dbReference type="OrthoDB" id="5830871at2759"/>
<accession>A0A498SNW0</accession>
<evidence type="ECO:0000313" key="2">
    <source>
        <dbReference type="EMBL" id="VBB33491.1"/>
    </source>
</evidence>
<sequence length="255" mass="28934">FNRKERTKIKRKPEFSADIVLCSNDWPYTATVQDSNSMINDDLLYGSIDNNFVKHKVIRVTPNSLRRHPFLSNKLSTNSMRNSPLQSATLFRLRESSDGYCTIGKLYEEIPGNRIFNVAQPENSVAYKSRRELLYDISSVRRPPPTCRPPPPPIQDSPLSLNSSGSSMEKEHDVMHAVSSSKRSTDDEKSRNSGNSGDNGHESGYGTAPSRSWNSPMIMQQKRRISLRESEDAFRRQTPLAVYAHRSNAHPMTYV</sequence>